<protein>
    <submittedName>
        <fullName evidence="5">Uncharacterized protein</fullName>
    </submittedName>
</protein>
<evidence type="ECO:0000256" key="1">
    <source>
        <dbReference type="ARBA" id="ARBA00022741"/>
    </source>
</evidence>
<feature type="domain" description="R13L1/DRL21-like LRR repeat region" evidence="4">
    <location>
        <begin position="154"/>
        <end position="207"/>
    </location>
</feature>
<evidence type="ECO:0000256" key="2">
    <source>
        <dbReference type="ARBA" id="ARBA00022840"/>
    </source>
</evidence>
<dbReference type="EMBL" id="JACXVP010000010">
    <property type="protein sequence ID" value="KAG5582663.1"/>
    <property type="molecule type" value="Genomic_DNA"/>
</dbReference>
<keyword evidence="1" id="KW-0547">Nucleotide-binding</keyword>
<evidence type="ECO:0000259" key="3">
    <source>
        <dbReference type="Pfam" id="PF23559"/>
    </source>
</evidence>
<name>A0A9J5X4H8_SOLCO</name>
<dbReference type="InterPro" id="IPR056789">
    <property type="entry name" value="LRR_R13L1-DRL21"/>
</dbReference>
<evidence type="ECO:0000313" key="6">
    <source>
        <dbReference type="Proteomes" id="UP000824120"/>
    </source>
</evidence>
<evidence type="ECO:0000259" key="4">
    <source>
        <dbReference type="Pfam" id="PF25019"/>
    </source>
</evidence>
<feature type="domain" description="Disease resistance protein winged helix" evidence="3">
    <location>
        <begin position="56"/>
        <end position="110"/>
    </location>
</feature>
<dbReference type="OrthoDB" id="2018467at2759"/>
<dbReference type="InterPro" id="IPR032675">
    <property type="entry name" value="LRR_dom_sf"/>
</dbReference>
<reference evidence="5 6" key="1">
    <citation type="submission" date="2020-09" db="EMBL/GenBank/DDBJ databases">
        <title>De no assembly of potato wild relative species, Solanum commersonii.</title>
        <authorList>
            <person name="Cho K."/>
        </authorList>
    </citation>
    <scope>NUCLEOTIDE SEQUENCE [LARGE SCALE GENOMIC DNA]</scope>
    <source>
        <strain evidence="5">LZ3.2</strain>
        <tissue evidence="5">Leaf</tissue>
    </source>
</reference>
<dbReference type="AlphaFoldDB" id="A0A9J5X4H8"/>
<accession>A0A9J5X4H8</accession>
<dbReference type="Pfam" id="PF23559">
    <property type="entry name" value="WHD_DRP"/>
    <property type="match status" value="1"/>
</dbReference>
<dbReference type="InterPro" id="IPR058922">
    <property type="entry name" value="WHD_DRP"/>
</dbReference>
<dbReference type="SUPFAM" id="SSF52047">
    <property type="entry name" value="RNI-like"/>
    <property type="match status" value="1"/>
</dbReference>
<keyword evidence="6" id="KW-1185">Reference proteome</keyword>
<gene>
    <name evidence="5" type="ORF">H5410_053290</name>
</gene>
<dbReference type="Proteomes" id="UP000824120">
    <property type="component" value="Chromosome 10"/>
</dbReference>
<dbReference type="Gene3D" id="3.80.10.10">
    <property type="entry name" value="Ribonuclease Inhibitor"/>
    <property type="match status" value="1"/>
</dbReference>
<sequence>MKKFLLGASPRMGPAVRDPNLVGAPMWAPNTSVLGGLLHNKEKHEWQVILDGNPLVAEGFLHPCQETTVMEDIGNNFFQLLLRNSLLQDVVLDEHNNIKYCKMHDLVHDLTLQYFNVGLEKGHRIEELGHLKNLIGELNINELELESEGCEINVEYVLDGLQPHPNLKTFEVVRYLGTRFPSWFNEESCKEIPSLGQLKFLRHLELVRFHKLECIRTTFYGIEVNNMGSSNNNVIIQVFPSLKELVLENMLALLSGREWN</sequence>
<dbReference type="PANTHER" id="PTHR47186">
    <property type="entry name" value="LEUCINE-RICH REPEAT-CONTAINING PROTEIN 57"/>
    <property type="match status" value="1"/>
</dbReference>
<keyword evidence="2" id="KW-0067">ATP-binding</keyword>
<dbReference type="Pfam" id="PF25019">
    <property type="entry name" value="LRR_R13L1-DRL21"/>
    <property type="match status" value="1"/>
</dbReference>
<evidence type="ECO:0000313" key="5">
    <source>
        <dbReference type="EMBL" id="KAG5582663.1"/>
    </source>
</evidence>
<organism evidence="5 6">
    <name type="scientific">Solanum commersonii</name>
    <name type="common">Commerson's wild potato</name>
    <name type="synonym">Commerson's nightshade</name>
    <dbReference type="NCBI Taxonomy" id="4109"/>
    <lineage>
        <taxon>Eukaryota</taxon>
        <taxon>Viridiplantae</taxon>
        <taxon>Streptophyta</taxon>
        <taxon>Embryophyta</taxon>
        <taxon>Tracheophyta</taxon>
        <taxon>Spermatophyta</taxon>
        <taxon>Magnoliopsida</taxon>
        <taxon>eudicotyledons</taxon>
        <taxon>Gunneridae</taxon>
        <taxon>Pentapetalae</taxon>
        <taxon>asterids</taxon>
        <taxon>lamiids</taxon>
        <taxon>Solanales</taxon>
        <taxon>Solanaceae</taxon>
        <taxon>Solanoideae</taxon>
        <taxon>Solaneae</taxon>
        <taxon>Solanum</taxon>
    </lineage>
</organism>
<comment type="caution">
    <text evidence="5">The sequence shown here is derived from an EMBL/GenBank/DDBJ whole genome shotgun (WGS) entry which is preliminary data.</text>
</comment>
<proteinExistence type="predicted"/>
<dbReference type="PANTHER" id="PTHR47186:SF19">
    <property type="entry name" value="LEUCINE-RICH REPEAT-CONTAINING PROTEIN 2"/>
    <property type="match status" value="1"/>
</dbReference>